<accession>A0A5B8MW73</accession>
<dbReference type="GO" id="GO:0000172">
    <property type="term" value="C:ribonuclease MRP complex"/>
    <property type="evidence" value="ECO:0007669"/>
    <property type="project" value="InterPro"/>
</dbReference>
<dbReference type="AlphaFoldDB" id="A0A5B8MW73"/>
<feature type="compositionally biased region" description="Low complexity" evidence="1">
    <location>
        <begin position="43"/>
        <end position="57"/>
    </location>
</feature>
<dbReference type="GO" id="GO:0001682">
    <property type="term" value="P:tRNA 5'-leader removal"/>
    <property type="evidence" value="ECO:0007669"/>
    <property type="project" value="InterPro"/>
</dbReference>
<organism evidence="2 3">
    <name type="scientific">Chloropicon primus</name>
    <dbReference type="NCBI Taxonomy" id="1764295"/>
    <lineage>
        <taxon>Eukaryota</taxon>
        <taxon>Viridiplantae</taxon>
        <taxon>Chlorophyta</taxon>
        <taxon>Chloropicophyceae</taxon>
        <taxon>Chloropicales</taxon>
        <taxon>Chloropicaceae</taxon>
        <taxon>Chloropicon</taxon>
    </lineage>
</organism>
<keyword evidence="3" id="KW-1185">Reference proteome</keyword>
<dbReference type="Proteomes" id="UP000316726">
    <property type="component" value="Chromosome 14"/>
</dbReference>
<dbReference type="SUPFAM" id="SSF101744">
    <property type="entry name" value="Rof/RNase P subunit-like"/>
    <property type="match status" value="1"/>
</dbReference>
<dbReference type="PANTHER" id="PTHR13348">
    <property type="entry name" value="RIBONUCLEASE P SUBUNIT P29"/>
    <property type="match status" value="1"/>
</dbReference>
<protein>
    <submittedName>
        <fullName evidence="2">Uncharacterized protein</fullName>
    </submittedName>
</protein>
<evidence type="ECO:0000313" key="2">
    <source>
        <dbReference type="EMBL" id="QDZ24803.1"/>
    </source>
</evidence>
<proteinExistence type="predicted"/>
<dbReference type="GO" id="GO:0006364">
    <property type="term" value="P:rRNA processing"/>
    <property type="evidence" value="ECO:0007669"/>
    <property type="project" value="TreeGrafter"/>
</dbReference>
<feature type="region of interest" description="Disordered" evidence="1">
    <location>
        <begin position="12"/>
        <end position="81"/>
    </location>
</feature>
<dbReference type="OrthoDB" id="124041at2759"/>
<dbReference type="InterPro" id="IPR023534">
    <property type="entry name" value="Rof/RNase_P-like"/>
</dbReference>
<name>A0A5B8MW73_9CHLO</name>
<evidence type="ECO:0000256" key="1">
    <source>
        <dbReference type="SAM" id="MobiDB-lite"/>
    </source>
</evidence>
<gene>
    <name evidence="2" type="ORF">A3770_14p73210</name>
</gene>
<dbReference type="Gene3D" id="2.30.30.210">
    <property type="entry name" value="Ribonuclease P/MRP, subunit p29"/>
    <property type="match status" value="1"/>
</dbReference>
<sequence>MDRDKRLEKLAALHRVRKYPGSGGIRPKEKNKNKNKNKKKDPSSSSPSSQQQRQRQQVGRHLSKQEVKDATGRSRGMESLVPEEVMKMLKVEGRTDKKGIESVLELLLRTNPKLSRGQGNDPRRSQWMSKVCDKTLVLENPSTSVSMAKAQKAELRQRLSNCTQVREASRARRRFFSNHLKGLREGKALPYEDVEALHELWLDYAAKWHESSKEKRAASGGATGVDPSSLELRGARVTVLESKVSSYRGLGDQLIFDVSRNALTVVSKEGQIRIVPIGGTVFEVGARTFSLVLHGDEILRRKGFS</sequence>
<dbReference type="GO" id="GO:0030677">
    <property type="term" value="C:ribonuclease P complex"/>
    <property type="evidence" value="ECO:0007669"/>
    <property type="project" value="InterPro"/>
</dbReference>
<feature type="compositionally biased region" description="Basic and acidic residues" evidence="1">
    <location>
        <begin position="63"/>
        <end position="76"/>
    </location>
</feature>
<reference evidence="2 3" key="1">
    <citation type="submission" date="2018-07" db="EMBL/GenBank/DDBJ databases">
        <title>The complete nuclear genome of the prasinophyte Chloropicon primus (CCMP1205).</title>
        <authorList>
            <person name="Pombert J.-F."/>
            <person name="Otis C."/>
            <person name="Turmel M."/>
            <person name="Lemieux C."/>
        </authorList>
    </citation>
    <scope>NUCLEOTIDE SEQUENCE [LARGE SCALE GENOMIC DNA]</scope>
    <source>
        <strain evidence="2 3">CCMP1205</strain>
    </source>
</reference>
<dbReference type="EMBL" id="CP031047">
    <property type="protein sequence ID" value="QDZ24803.1"/>
    <property type="molecule type" value="Genomic_DNA"/>
</dbReference>
<dbReference type="InterPro" id="IPR036980">
    <property type="entry name" value="RNase_P/MRP_Rpp29_sf"/>
</dbReference>
<dbReference type="InterPro" id="IPR016848">
    <property type="entry name" value="RNase_P/MRP_Rpp29-subunit"/>
</dbReference>
<evidence type="ECO:0000313" key="3">
    <source>
        <dbReference type="Proteomes" id="UP000316726"/>
    </source>
</evidence>
<dbReference type="PANTHER" id="PTHR13348:SF0">
    <property type="entry name" value="RIBONUCLEASE P PROTEIN SUBUNIT P29"/>
    <property type="match status" value="1"/>
</dbReference>
<dbReference type="GO" id="GO:0033204">
    <property type="term" value="F:ribonuclease P RNA binding"/>
    <property type="evidence" value="ECO:0007669"/>
    <property type="project" value="InterPro"/>
</dbReference>